<evidence type="ECO:0000256" key="11">
    <source>
        <dbReference type="ARBA" id="ARBA00023157"/>
    </source>
</evidence>
<dbReference type="AlphaFoldDB" id="A0A0C9XKE9"/>
<keyword evidence="17" id="KW-1185">Reference proteome</keyword>
<dbReference type="GO" id="GO:0005576">
    <property type="term" value="C:extracellular region"/>
    <property type="evidence" value="ECO:0007669"/>
    <property type="project" value="UniProtKB-SubCell"/>
</dbReference>
<gene>
    <name evidence="16" type="ORF">K443DRAFT_543728</name>
</gene>
<keyword evidence="8" id="KW-0732">Signal</keyword>
<evidence type="ECO:0000256" key="1">
    <source>
        <dbReference type="ARBA" id="ARBA00004609"/>
    </source>
</evidence>
<dbReference type="GO" id="GO:0046872">
    <property type="term" value="F:metal ion binding"/>
    <property type="evidence" value="ECO:0007669"/>
    <property type="project" value="UniProtKB-KW"/>
</dbReference>
<feature type="compositionally biased region" description="Polar residues" evidence="14">
    <location>
        <begin position="199"/>
        <end position="218"/>
    </location>
</feature>
<proteinExistence type="inferred from homology"/>
<dbReference type="InterPro" id="IPR051735">
    <property type="entry name" value="CFEM_domain"/>
</dbReference>
<keyword evidence="10" id="KW-0472">Membrane</keyword>
<keyword evidence="11" id="KW-1015">Disulfide bond</keyword>
<protein>
    <recommendedName>
        <fullName evidence="15">CFEM domain-containing protein</fullName>
    </recommendedName>
</protein>
<keyword evidence="5" id="KW-0964">Secreted</keyword>
<evidence type="ECO:0000256" key="7">
    <source>
        <dbReference type="ARBA" id="ARBA00022723"/>
    </source>
</evidence>
<reference evidence="16 17" key="1">
    <citation type="submission" date="2014-04" db="EMBL/GenBank/DDBJ databases">
        <authorList>
            <consortium name="DOE Joint Genome Institute"/>
            <person name="Kuo A."/>
            <person name="Kohler A."/>
            <person name="Nagy L.G."/>
            <person name="Floudas D."/>
            <person name="Copeland A."/>
            <person name="Barry K.W."/>
            <person name="Cichocki N."/>
            <person name="Veneault-Fourrey C."/>
            <person name="LaButti K."/>
            <person name="Lindquist E.A."/>
            <person name="Lipzen A."/>
            <person name="Lundell T."/>
            <person name="Morin E."/>
            <person name="Murat C."/>
            <person name="Sun H."/>
            <person name="Tunlid A."/>
            <person name="Henrissat B."/>
            <person name="Grigoriev I.V."/>
            <person name="Hibbett D.S."/>
            <person name="Martin F."/>
            <person name="Nordberg H.P."/>
            <person name="Cantor M.N."/>
            <person name="Hua S.X."/>
        </authorList>
    </citation>
    <scope>NUCLEOTIDE SEQUENCE [LARGE SCALE GENOMIC DNA]</scope>
    <source>
        <strain evidence="16 17">LaAM-08-1</strain>
    </source>
</reference>
<reference evidence="17" key="2">
    <citation type="submission" date="2015-01" db="EMBL/GenBank/DDBJ databases">
        <title>Evolutionary Origins and Diversification of the Mycorrhizal Mutualists.</title>
        <authorList>
            <consortium name="DOE Joint Genome Institute"/>
            <consortium name="Mycorrhizal Genomics Consortium"/>
            <person name="Kohler A."/>
            <person name="Kuo A."/>
            <person name="Nagy L.G."/>
            <person name="Floudas D."/>
            <person name="Copeland A."/>
            <person name="Barry K.W."/>
            <person name="Cichocki N."/>
            <person name="Veneault-Fourrey C."/>
            <person name="LaButti K."/>
            <person name="Lindquist E.A."/>
            <person name="Lipzen A."/>
            <person name="Lundell T."/>
            <person name="Morin E."/>
            <person name="Murat C."/>
            <person name="Riley R."/>
            <person name="Ohm R."/>
            <person name="Sun H."/>
            <person name="Tunlid A."/>
            <person name="Henrissat B."/>
            <person name="Grigoriev I.V."/>
            <person name="Hibbett D.S."/>
            <person name="Martin F."/>
        </authorList>
    </citation>
    <scope>NUCLEOTIDE SEQUENCE [LARGE SCALE GENOMIC DNA]</scope>
    <source>
        <strain evidence="17">LaAM-08-1</strain>
    </source>
</reference>
<organism evidence="16 17">
    <name type="scientific">Laccaria amethystina LaAM-08-1</name>
    <dbReference type="NCBI Taxonomy" id="1095629"/>
    <lineage>
        <taxon>Eukaryota</taxon>
        <taxon>Fungi</taxon>
        <taxon>Dikarya</taxon>
        <taxon>Basidiomycota</taxon>
        <taxon>Agaricomycotina</taxon>
        <taxon>Agaricomycetes</taxon>
        <taxon>Agaricomycetidae</taxon>
        <taxon>Agaricales</taxon>
        <taxon>Agaricineae</taxon>
        <taxon>Hydnangiaceae</taxon>
        <taxon>Laccaria</taxon>
    </lineage>
</organism>
<feature type="region of interest" description="Disordered" evidence="14">
    <location>
        <begin position="121"/>
        <end position="156"/>
    </location>
</feature>
<dbReference type="EMBL" id="KN838599">
    <property type="protein sequence ID" value="KIK01974.1"/>
    <property type="molecule type" value="Genomic_DNA"/>
</dbReference>
<dbReference type="PANTHER" id="PTHR37928">
    <property type="entry name" value="CFEM DOMAIN PROTEIN (AFU_ORTHOLOGUE AFUA_6G14090)"/>
    <property type="match status" value="1"/>
</dbReference>
<evidence type="ECO:0000256" key="3">
    <source>
        <dbReference type="ARBA" id="ARBA00010031"/>
    </source>
</evidence>
<comment type="similarity">
    <text evidence="3">Belongs to the RBT5 family.</text>
</comment>
<feature type="region of interest" description="Disordered" evidence="14">
    <location>
        <begin position="280"/>
        <end position="302"/>
    </location>
</feature>
<dbReference type="STRING" id="1095629.A0A0C9XKE9"/>
<dbReference type="OrthoDB" id="3065412at2759"/>
<evidence type="ECO:0000313" key="16">
    <source>
        <dbReference type="EMBL" id="KIK01974.1"/>
    </source>
</evidence>
<evidence type="ECO:0000256" key="4">
    <source>
        <dbReference type="ARBA" id="ARBA00022475"/>
    </source>
</evidence>
<dbReference type="PANTHER" id="PTHR37928:SF2">
    <property type="entry name" value="GPI ANCHORED CFEM DOMAIN PROTEIN (AFU_ORTHOLOGUE AFUA_6G10580)"/>
    <property type="match status" value="1"/>
</dbReference>
<keyword evidence="4" id="KW-1003">Cell membrane</keyword>
<keyword evidence="12" id="KW-0325">Glycoprotein</keyword>
<keyword evidence="6" id="KW-0349">Heme</keyword>
<evidence type="ECO:0000256" key="8">
    <source>
        <dbReference type="ARBA" id="ARBA00022729"/>
    </source>
</evidence>
<dbReference type="InterPro" id="IPR008427">
    <property type="entry name" value="Extracellular_membr_CFEM_dom"/>
</dbReference>
<dbReference type="HOGENOM" id="CLU_887259_0_0_1"/>
<dbReference type="SMART" id="SM00747">
    <property type="entry name" value="CFEM"/>
    <property type="match status" value="1"/>
</dbReference>
<dbReference type="PROSITE" id="PS52012">
    <property type="entry name" value="CFEM"/>
    <property type="match status" value="1"/>
</dbReference>
<evidence type="ECO:0000256" key="6">
    <source>
        <dbReference type="ARBA" id="ARBA00022617"/>
    </source>
</evidence>
<dbReference type="Proteomes" id="UP000054477">
    <property type="component" value="Unassembled WGS sequence"/>
</dbReference>
<name>A0A0C9XKE9_9AGAR</name>
<dbReference type="GO" id="GO:0005886">
    <property type="term" value="C:plasma membrane"/>
    <property type="evidence" value="ECO:0007669"/>
    <property type="project" value="UniProtKB-SubCell"/>
</dbReference>
<feature type="domain" description="CFEM" evidence="15">
    <location>
        <begin position="9"/>
        <end position="119"/>
    </location>
</feature>
<sequence length="302" mass="30327">MSGDSSYTGFHDSLGESPSYASLLAHTLFSRQNFPACASACFASTDLGGCSATDYACLCNSKAFSSNIAACIEKTCTGSDLTTAISAGEQLCLSAGVTSSEVPTGSTTVIGASSPATTSVASSSSISASSSGGSGTLTTSAISSSTGSNSANGRSTVIIGPIVGGVEERNMGPNVSIRFVTNECGAFTGPPFLPRRTPSAASQNPGRLQSSNKPTSSGGLPASPSMKQVEATRSLIPTTPQTPQSMQMSSSSAGTPIGGLYSRAMVGSGSRMVLHQDSGIRLPTQAGEDEVVVDMPPLYTPS</sequence>
<evidence type="ECO:0000256" key="14">
    <source>
        <dbReference type="SAM" id="MobiDB-lite"/>
    </source>
</evidence>
<accession>A0A0C9XKE9</accession>
<evidence type="ECO:0000259" key="15">
    <source>
        <dbReference type="PROSITE" id="PS52012"/>
    </source>
</evidence>
<feature type="region of interest" description="Disordered" evidence="14">
    <location>
        <begin position="190"/>
        <end position="229"/>
    </location>
</feature>
<evidence type="ECO:0000256" key="5">
    <source>
        <dbReference type="ARBA" id="ARBA00022525"/>
    </source>
</evidence>
<comment type="subcellular location">
    <subcellularLocation>
        <location evidence="1">Cell membrane</location>
        <topology evidence="1">Lipid-anchor</topology>
        <topology evidence="1">GPI-anchor</topology>
    </subcellularLocation>
    <subcellularLocation>
        <location evidence="2">Secreted</location>
    </subcellularLocation>
</comment>
<evidence type="ECO:0000256" key="2">
    <source>
        <dbReference type="ARBA" id="ARBA00004613"/>
    </source>
</evidence>
<evidence type="ECO:0000313" key="17">
    <source>
        <dbReference type="Proteomes" id="UP000054477"/>
    </source>
</evidence>
<keyword evidence="13" id="KW-0449">Lipoprotein</keyword>
<evidence type="ECO:0000256" key="9">
    <source>
        <dbReference type="ARBA" id="ARBA00023004"/>
    </source>
</evidence>
<dbReference type="Pfam" id="PF05730">
    <property type="entry name" value="CFEM"/>
    <property type="match status" value="1"/>
</dbReference>
<keyword evidence="7" id="KW-0479">Metal-binding</keyword>
<evidence type="ECO:0000256" key="13">
    <source>
        <dbReference type="ARBA" id="ARBA00023288"/>
    </source>
</evidence>
<evidence type="ECO:0000256" key="12">
    <source>
        <dbReference type="ARBA" id="ARBA00023180"/>
    </source>
</evidence>
<evidence type="ECO:0000256" key="10">
    <source>
        <dbReference type="ARBA" id="ARBA00023136"/>
    </source>
</evidence>
<keyword evidence="9" id="KW-0408">Iron</keyword>